<proteinExistence type="predicted"/>
<dbReference type="Proteomes" id="UP001295444">
    <property type="component" value="Chromosome 03"/>
</dbReference>
<evidence type="ECO:0000256" key="1">
    <source>
        <dbReference type="SAM" id="MobiDB-lite"/>
    </source>
</evidence>
<sequence length="144" mass="15969">MAAVGIRRALSELPLRGTNCRLIEPGKLHRRTHRPPPAAPAVCSPHPLDRMGHPGLQEHKPVHQPKPKQQPCLPESEEINRAHGKRALNPPASYSEAGFMEAANEILLHRHGNARSSTYHNDADPTLTVGTTQEAEMESSWEEY</sequence>
<name>A0AAD1RTG8_PELCU</name>
<feature type="compositionally biased region" description="Acidic residues" evidence="1">
    <location>
        <begin position="135"/>
        <end position="144"/>
    </location>
</feature>
<organism evidence="2 3">
    <name type="scientific">Pelobates cultripes</name>
    <name type="common">Western spadefoot toad</name>
    <dbReference type="NCBI Taxonomy" id="61616"/>
    <lineage>
        <taxon>Eukaryota</taxon>
        <taxon>Metazoa</taxon>
        <taxon>Chordata</taxon>
        <taxon>Craniata</taxon>
        <taxon>Vertebrata</taxon>
        <taxon>Euteleostomi</taxon>
        <taxon>Amphibia</taxon>
        <taxon>Batrachia</taxon>
        <taxon>Anura</taxon>
        <taxon>Pelobatoidea</taxon>
        <taxon>Pelobatidae</taxon>
        <taxon>Pelobates</taxon>
    </lineage>
</organism>
<accession>A0AAD1RTG8</accession>
<dbReference type="EMBL" id="OW240914">
    <property type="protein sequence ID" value="CAH2277134.1"/>
    <property type="molecule type" value="Genomic_DNA"/>
</dbReference>
<keyword evidence="3" id="KW-1185">Reference proteome</keyword>
<feature type="compositionally biased region" description="Basic and acidic residues" evidence="1">
    <location>
        <begin position="47"/>
        <end position="61"/>
    </location>
</feature>
<evidence type="ECO:0000313" key="3">
    <source>
        <dbReference type="Proteomes" id="UP001295444"/>
    </source>
</evidence>
<reference evidence="2" key="1">
    <citation type="submission" date="2022-03" db="EMBL/GenBank/DDBJ databases">
        <authorList>
            <person name="Alioto T."/>
            <person name="Alioto T."/>
            <person name="Gomez Garrido J."/>
        </authorList>
    </citation>
    <scope>NUCLEOTIDE SEQUENCE</scope>
</reference>
<gene>
    <name evidence="2" type="ORF">PECUL_23A000416</name>
</gene>
<evidence type="ECO:0000313" key="2">
    <source>
        <dbReference type="EMBL" id="CAH2277134.1"/>
    </source>
</evidence>
<dbReference type="AlphaFoldDB" id="A0AAD1RTG8"/>
<feature type="region of interest" description="Disordered" evidence="1">
    <location>
        <begin position="28"/>
        <end position="93"/>
    </location>
</feature>
<feature type="region of interest" description="Disordered" evidence="1">
    <location>
        <begin position="115"/>
        <end position="144"/>
    </location>
</feature>
<protein>
    <submittedName>
        <fullName evidence="2">Uncharacterized protein</fullName>
    </submittedName>
</protein>